<evidence type="ECO:0000256" key="6">
    <source>
        <dbReference type="ARBA" id="ARBA00022833"/>
    </source>
</evidence>
<comment type="caution">
    <text evidence="10">The sequence shown here is derived from an EMBL/GenBank/DDBJ whole genome shotgun (WGS) entry which is preliminary data.</text>
</comment>
<accession>A0ABU2YL30</accession>
<dbReference type="Pfam" id="PF01447">
    <property type="entry name" value="Peptidase_M4"/>
    <property type="match status" value="1"/>
</dbReference>
<dbReference type="RefSeq" id="WP_311427527.1">
    <property type="nucleotide sequence ID" value="NZ_JAVRIA010000004.1"/>
</dbReference>
<evidence type="ECO:0000256" key="3">
    <source>
        <dbReference type="ARBA" id="ARBA00022723"/>
    </source>
</evidence>
<evidence type="ECO:0000256" key="2">
    <source>
        <dbReference type="ARBA" id="ARBA00022670"/>
    </source>
</evidence>
<dbReference type="InterPro" id="IPR026444">
    <property type="entry name" value="Secre_tail"/>
</dbReference>
<dbReference type="PANTHER" id="PTHR33794">
    <property type="entry name" value="BACILLOLYSIN"/>
    <property type="match status" value="1"/>
</dbReference>
<proteinExistence type="inferred from homology"/>
<feature type="signal peptide" evidence="8">
    <location>
        <begin position="1"/>
        <end position="22"/>
    </location>
</feature>
<evidence type="ECO:0000259" key="9">
    <source>
        <dbReference type="PROSITE" id="PS50093"/>
    </source>
</evidence>
<evidence type="ECO:0000256" key="7">
    <source>
        <dbReference type="ARBA" id="ARBA00023049"/>
    </source>
</evidence>
<comment type="similarity">
    <text evidence="1">Belongs to the peptidase M4 family.</text>
</comment>
<dbReference type="Gene3D" id="3.10.170.10">
    <property type="match status" value="1"/>
</dbReference>
<sequence length="1229" mass="136017">MNKKLQLLLLLFPFLSFSQSNFKTFQSTQRVTMGTFITELKQSNDLSDEYEFVVLSDKTDRNGISHAYTQQYYKGIPIENAFYSFHSKNGFMVACNGSLKNEISSNTINPTISPNFALNIAVNSISAKQYSWQNPSLFNVIESEKSKRFSSEPIPELVYYEVGSEFKLCFKVEVLALEPQGRYLAYVDANTGEVLNTINISTHVTGTCETNYHGVQDIDFDETSPGQYQLTDATRNIQTYLLPDNSIDYNSATIPTSSFIDWSDISNNNALDVQWSSQVVYDYLSLNGIQGYDGQNAPIISYVNYGNSNGSKNNAFWNGTFLTYGSGGGNVFPGPLTSMDVVAHEIGHAVTENYGNGLLYFGESGAMNESYSDIIAAAVEHYINTSGNYNGLMLNEWLISDLNGDGIRDLSNPNTNDKPDTYEGDFWADTSSNFDNGGVHINSGVGNFWFYLLANGGSGTNDSGFSYSVNGLGIDLAFEIALDAYNYLIYTSSYEDWRSVTEFVAGLNYECSVVQEVIKAWEAVGVGNYNESCSLIAQIDMLDVTQFCIGSNIEFTGAVGFEGVSSWSLNGVPQDSNIISFLDEGFHAVTLTNTYPNGGIATDEIEVYITECSPIQSHKNKWYFGNGFGFDFSTGIAEKTNYPYQTSESTIVYSDDQGTVKFYIADIDLDNTSESGLIDPTNNSVVTSLDPINLSSLQLGTAVSNPQGNLVNVLMANGIENSAVGLYRLIVDVTNPSPEVNLGLAPVGFPSGYQLNDDGAIWLKESLISIPSCNENIFWIIGQSRSPRRTLVYKLDFTSNIQGDLIFEQAYNNELNVSNPSIFSFEVSPNGNYIFALNKLFEFNRQTGELDFLVEIPFEDFPSRYTSFGPNSRFLYLEEGDKIYQYDVLSNDILSSQSLIYELEAPVSVLDIKLGPDNKVYFSHRLEEEAISLPVRYVGVINKPDIKQVNNSVAVNPIAYRFTPGFFFVFPSFSEAEKVDVVPLDFSYGENGCFNVAFNSSGCRPYYNWDFGDSNLSNQQNPEHTFSGTGDYEVSLTSVVSGVEVTVTKTITIGFDTTGLEVLGPDEACESDTILNGPLNFSEYQWSLPNGGGIINNQGDQFVNITWDSLGDKLVHLIITNDEGCTALLTKTITVLNVDCDYNLGVQKNLVIQEVSIYPNPTSNNLFVKANTFIEAYSIYDLKGSLLGNKTLVEENLNFKIDVSEFSQGVYFIKFSNENSSIIKRIIKN</sequence>
<dbReference type="Pfam" id="PF18911">
    <property type="entry name" value="PKD_4"/>
    <property type="match status" value="1"/>
</dbReference>
<dbReference type="Proteomes" id="UP001259492">
    <property type="component" value="Unassembled WGS sequence"/>
</dbReference>
<dbReference type="Gene3D" id="3.10.450.490">
    <property type="match status" value="1"/>
</dbReference>
<dbReference type="NCBIfam" id="TIGR04183">
    <property type="entry name" value="Por_Secre_tail"/>
    <property type="match status" value="1"/>
</dbReference>
<dbReference type="Gene3D" id="1.10.390.10">
    <property type="entry name" value="Neutral Protease Domain 2"/>
    <property type="match status" value="1"/>
</dbReference>
<name>A0ABU2YL30_9FLAO</name>
<dbReference type="InterPro" id="IPR000601">
    <property type="entry name" value="PKD_dom"/>
</dbReference>
<evidence type="ECO:0000313" key="11">
    <source>
        <dbReference type="Proteomes" id="UP001259492"/>
    </source>
</evidence>
<dbReference type="InterPro" id="IPR023612">
    <property type="entry name" value="Peptidase_M4"/>
</dbReference>
<evidence type="ECO:0000256" key="5">
    <source>
        <dbReference type="ARBA" id="ARBA00022801"/>
    </source>
</evidence>
<dbReference type="InterPro" id="IPR001570">
    <property type="entry name" value="Peptidase_M4_C_domain"/>
</dbReference>
<keyword evidence="2" id="KW-0645">Protease</keyword>
<dbReference type="InterPro" id="IPR050728">
    <property type="entry name" value="Zinc_Metalloprotease_M4"/>
</dbReference>
<keyword evidence="3" id="KW-0479">Metal-binding</keyword>
<dbReference type="SUPFAM" id="SSF55486">
    <property type="entry name" value="Metalloproteases ('zincins'), catalytic domain"/>
    <property type="match status" value="1"/>
</dbReference>
<dbReference type="Gene3D" id="2.60.40.10">
    <property type="entry name" value="Immunoglobulins"/>
    <property type="match status" value="1"/>
</dbReference>
<keyword evidence="6" id="KW-0862">Zinc</keyword>
<protein>
    <submittedName>
        <fullName evidence="10">M4 family metallopeptidase</fullName>
    </submittedName>
</protein>
<dbReference type="PROSITE" id="PS50093">
    <property type="entry name" value="PKD"/>
    <property type="match status" value="1"/>
</dbReference>
<dbReference type="CDD" id="cd00146">
    <property type="entry name" value="PKD"/>
    <property type="match status" value="1"/>
</dbReference>
<dbReference type="SUPFAM" id="SSF49299">
    <property type="entry name" value="PKD domain"/>
    <property type="match status" value="2"/>
</dbReference>
<organism evidence="10 11">
    <name type="scientific">Microcosmobacter mediterraneus</name>
    <dbReference type="NCBI Taxonomy" id="3075607"/>
    <lineage>
        <taxon>Bacteria</taxon>
        <taxon>Pseudomonadati</taxon>
        <taxon>Bacteroidota</taxon>
        <taxon>Flavobacteriia</taxon>
        <taxon>Flavobacteriales</taxon>
        <taxon>Flavobacteriaceae</taxon>
        <taxon>Microcosmobacter</taxon>
    </lineage>
</organism>
<dbReference type="SUPFAM" id="SSF69304">
    <property type="entry name" value="Tricorn protease N-terminal domain"/>
    <property type="match status" value="1"/>
</dbReference>
<keyword evidence="7" id="KW-0482">Metalloprotease</keyword>
<gene>
    <name evidence="10" type="ORF">RM697_08890</name>
</gene>
<feature type="domain" description="PKD" evidence="9">
    <location>
        <begin position="1007"/>
        <end position="1053"/>
    </location>
</feature>
<evidence type="ECO:0000256" key="1">
    <source>
        <dbReference type="ARBA" id="ARBA00009388"/>
    </source>
</evidence>
<keyword evidence="11" id="KW-1185">Reference proteome</keyword>
<evidence type="ECO:0000256" key="4">
    <source>
        <dbReference type="ARBA" id="ARBA00022729"/>
    </source>
</evidence>
<dbReference type="EMBL" id="JAVRIA010000004">
    <property type="protein sequence ID" value="MDT0558762.1"/>
    <property type="molecule type" value="Genomic_DNA"/>
</dbReference>
<evidence type="ECO:0000256" key="8">
    <source>
        <dbReference type="SAM" id="SignalP"/>
    </source>
</evidence>
<feature type="chain" id="PRO_5045646537" evidence="8">
    <location>
        <begin position="23"/>
        <end position="1229"/>
    </location>
</feature>
<dbReference type="CDD" id="cd09597">
    <property type="entry name" value="M4_TLP"/>
    <property type="match status" value="1"/>
</dbReference>
<keyword evidence="5" id="KW-0378">Hydrolase</keyword>
<dbReference type="InterPro" id="IPR013783">
    <property type="entry name" value="Ig-like_fold"/>
</dbReference>
<dbReference type="InterPro" id="IPR035986">
    <property type="entry name" value="PKD_dom_sf"/>
</dbReference>
<dbReference type="PRINTS" id="PR00730">
    <property type="entry name" value="THERMOLYSIN"/>
</dbReference>
<reference evidence="10 11" key="1">
    <citation type="submission" date="2023-09" db="EMBL/GenBank/DDBJ databases">
        <authorList>
            <person name="Rey-Velasco X."/>
        </authorList>
    </citation>
    <scope>NUCLEOTIDE SEQUENCE [LARGE SCALE GENOMIC DNA]</scope>
    <source>
        <strain evidence="10 11">W332</strain>
    </source>
</reference>
<dbReference type="InterPro" id="IPR011096">
    <property type="entry name" value="FTP_domain"/>
</dbReference>
<dbReference type="Pfam" id="PF18962">
    <property type="entry name" value="Por_Secre_tail"/>
    <property type="match status" value="1"/>
</dbReference>
<dbReference type="Pfam" id="PF07504">
    <property type="entry name" value="FTP"/>
    <property type="match status" value="1"/>
</dbReference>
<evidence type="ECO:0000313" key="10">
    <source>
        <dbReference type="EMBL" id="MDT0558762.1"/>
    </source>
</evidence>
<dbReference type="InterPro" id="IPR027268">
    <property type="entry name" value="Peptidase_M4/M1_CTD_sf"/>
</dbReference>
<dbReference type="InterPro" id="IPR013856">
    <property type="entry name" value="Peptidase_M4_domain"/>
</dbReference>
<dbReference type="PANTHER" id="PTHR33794:SF1">
    <property type="entry name" value="BACILLOLYSIN"/>
    <property type="match status" value="1"/>
</dbReference>
<keyword evidence="4 8" id="KW-0732">Signal</keyword>
<dbReference type="Pfam" id="PF02868">
    <property type="entry name" value="Peptidase_M4_C"/>
    <property type="match status" value="1"/>
</dbReference>